<evidence type="ECO:0000313" key="2">
    <source>
        <dbReference type="EMBL" id="GGK95817.1"/>
    </source>
</evidence>
<evidence type="ECO:0008006" key="4">
    <source>
        <dbReference type="Google" id="ProtNLM"/>
    </source>
</evidence>
<proteinExistence type="predicted"/>
<dbReference type="Proteomes" id="UP000645217">
    <property type="component" value="Unassembled WGS sequence"/>
</dbReference>
<comment type="caution">
    <text evidence="2">The sequence shown here is derived from an EMBL/GenBank/DDBJ whole genome shotgun (WGS) entry which is preliminary data.</text>
</comment>
<feature type="chain" id="PRO_5038823086" description="Secreted protein" evidence="1">
    <location>
        <begin position="24"/>
        <end position="144"/>
    </location>
</feature>
<accession>A0A917VKZ8</accession>
<gene>
    <name evidence="2" type="ORF">GCM10007964_42690</name>
</gene>
<dbReference type="AlphaFoldDB" id="A0A917VKZ8"/>
<keyword evidence="1" id="KW-0732">Signal</keyword>
<protein>
    <recommendedName>
        <fullName evidence="4">Secreted protein</fullName>
    </recommendedName>
</protein>
<evidence type="ECO:0000313" key="3">
    <source>
        <dbReference type="Proteomes" id="UP000645217"/>
    </source>
</evidence>
<dbReference type="PROSITE" id="PS51257">
    <property type="entry name" value="PROKAR_LIPOPROTEIN"/>
    <property type="match status" value="1"/>
</dbReference>
<dbReference type="EMBL" id="BMNT01000023">
    <property type="protein sequence ID" value="GGK95817.1"/>
    <property type="molecule type" value="Genomic_DNA"/>
</dbReference>
<organism evidence="2 3">
    <name type="scientific">Sphaerisporangium melleum</name>
    <dbReference type="NCBI Taxonomy" id="321316"/>
    <lineage>
        <taxon>Bacteria</taxon>
        <taxon>Bacillati</taxon>
        <taxon>Actinomycetota</taxon>
        <taxon>Actinomycetes</taxon>
        <taxon>Streptosporangiales</taxon>
        <taxon>Streptosporangiaceae</taxon>
        <taxon>Sphaerisporangium</taxon>
    </lineage>
</organism>
<sequence>MNAKFLIAIVWFAACAAFGANTAAPETTIESAIMPISISRRTGGEALERARRRAAKGSGAVVSDMGVLPRLLWDARAHVSAAEWTGVGGARSGALVWGRDRPLYGPSPAVRARGYSQAPGLMGLSWAHVSWFAISGVAFCTQPL</sequence>
<feature type="signal peptide" evidence="1">
    <location>
        <begin position="1"/>
        <end position="23"/>
    </location>
</feature>
<evidence type="ECO:0000256" key="1">
    <source>
        <dbReference type="SAM" id="SignalP"/>
    </source>
</evidence>
<name>A0A917VKZ8_9ACTN</name>
<keyword evidence="3" id="KW-1185">Reference proteome</keyword>
<reference evidence="2" key="1">
    <citation type="journal article" date="2014" name="Int. J. Syst. Evol. Microbiol.">
        <title>Complete genome sequence of Corynebacterium casei LMG S-19264T (=DSM 44701T), isolated from a smear-ripened cheese.</title>
        <authorList>
            <consortium name="US DOE Joint Genome Institute (JGI-PGF)"/>
            <person name="Walter F."/>
            <person name="Albersmeier A."/>
            <person name="Kalinowski J."/>
            <person name="Ruckert C."/>
        </authorList>
    </citation>
    <scope>NUCLEOTIDE SEQUENCE</scope>
    <source>
        <strain evidence="2">JCM 13064</strain>
    </source>
</reference>
<reference evidence="2" key="2">
    <citation type="submission" date="2020-09" db="EMBL/GenBank/DDBJ databases">
        <authorList>
            <person name="Sun Q."/>
            <person name="Ohkuma M."/>
        </authorList>
    </citation>
    <scope>NUCLEOTIDE SEQUENCE</scope>
    <source>
        <strain evidence="2">JCM 13064</strain>
    </source>
</reference>